<feature type="domain" description="Long-tail fiber proximal subunit trimerization" evidence="1">
    <location>
        <begin position="28"/>
        <end position="99"/>
    </location>
</feature>
<dbReference type="Proteomes" id="UP000255543">
    <property type="component" value="Unassembled WGS sequence"/>
</dbReference>
<organism evidence="2 3">
    <name type="scientific">Escherichia coli</name>
    <dbReference type="NCBI Taxonomy" id="562"/>
    <lineage>
        <taxon>Bacteria</taxon>
        <taxon>Pseudomonadati</taxon>
        <taxon>Pseudomonadota</taxon>
        <taxon>Gammaproteobacteria</taxon>
        <taxon>Enterobacterales</taxon>
        <taxon>Enterobacteriaceae</taxon>
        <taxon>Escherichia</taxon>
    </lineage>
</organism>
<evidence type="ECO:0000313" key="2">
    <source>
        <dbReference type="EMBL" id="STK41484.1"/>
    </source>
</evidence>
<gene>
    <name evidence="2" type="ORF">NCTC8179_00023</name>
</gene>
<sequence length="162" mass="18170">MQKNGDTLSGGLTFENDSILAWIRNTDWAKIGFKNDADSDTDSYMWFETGDNGNEYFKWRSKQSTTTKDLMTLKWDALNILVNAVINGSLGVGTTNALGGSSIVLGDNDTGFKQNGDGILDVYANSQRVFRFRMELLLLLKTFRQVIVKKSRYPAPTPPQRM</sequence>
<name>A0A376ZEB4_ECOLX</name>
<protein>
    <submittedName>
        <fullName evidence="2">Putative phage tail protein</fullName>
    </submittedName>
</protein>
<evidence type="ECO:0000313" key="3">
    <source>
        <dbReference type="Proteomes" id="UP000255543"/>
    </source>
</evidence>
<dbReference type="AlphaFoldDB" id="A0A376ZEB4"/>
<dbReference type="Pfam" id="PF21446">
    <property type="entry name" value="Gp34_trimer"/>
    <property type="match status" value="1"/>
</dbReference>
<reference evidence="2 3" key="1">
    <citation type="submission" date="2018-06" db="EMBL/GenBank/DDBJ databases">
        <authorList>
            <consortium name="Pathogen Informatics"/>
            <person name="Doyle S."/>
        </authorList>
    </citation>
    <scope>NUCLEOTIDE SEQUENCE [LARGE SCALE GENOMIC DNA]</scope>
    <source>
        <strain evidence="2 3">NCTC8179</strain>
    </source>
</reference>
<dbReference type="EMBL" id="UGEB01000001">
    <property type="protein sequence ID" value="STK41484.1"/>
    <property type="molecule type" value="Genomic_DNA"/>
</dbReference>
<evidence type="ECO:0000259" key="1">
    <source>
        <dbReference type="Pfam" id="PF21446"/>
    </source>
</evidence>
<proteinExistence type="predicted"/>
<accession>A0A376ZEB4</accession>
<dbReference type="InterPro" id="IPR048390">
    <property type="entry name" value="Gp34_trimer"/>
</dbReference>